<comment type="similarity">
    <text evidence="2">Belongs to the bacterial solute-binding protein 3 family.</text>
</comment>
<dbReference type="Gene3D" id="1.10.530.10">
    <property type="match status" value="1"/>
</dbReference>
<reference evidence="12" key="1">
    <citation type="submission" date="2016-11" db="EMBL/GenBank/DDBJ databases">
        <authorList>
            <person name="Varghese N."/>
            <person name="Submissions S."/>
        </authorList>
    </citation>
    <scope>NUCLEOTIDE SEQUENCE [LARGE SCALE GENOMIC DNA]</scope>
    <source>
        <strain evidence="12">CGMCC 1.10835</strain>
    </source>
</reference>
<dbReference type="InterPro" id="IPR008258">
    <property type="entry name" value="Transglycosylase_SLT_dom_1"/>
</dbReference>
<dbReference type="SUPFAM" id="SSF53955">
    <property type="entry name" value="Lysozyme-like"/>
    <property type="match status" value="1"/>
</dbReference>
<comment type="similarity">
    <text evidence="8">In the N-terminal section; belongs to the bacterial solute-binding protein 3 family.</text>
</comment>
<keyword evidence="3 8" id="KW-0732">Signal</keyword>
<dbReference type="HAMAP" id="MF_02016">
    <property type="entry name" value="MltF"/>
    <property type="match status" value="1"/>
</dbReference>
<keyword evidence="6 8" id="KW-0456">Lyase</keyword>
<protein>
    <recommendedName>
        <fullName evidence="8">Membrane-bound lytic murein transglycosylase F</fullName>
        <ecNumber evidence="8">4.2.2.n1</ecNumber>
    </recommendedName>
    <alternativeName>
        <fullName evidence="8">Murein lyase F</fullName>
    </alternativeName>
</protein>
<comment type="domain">
    <text evidence="8">The N-terminal domain does not have lytic activity and probably modulates enzymatic activity. The C-terminal domain is the catalytic active domain.</text>
</comment>
<dbReference type="EMBL" id="FRAQ01000006">
    <property type="protein sequence ID" value="SHK88755.1"/>
    <property type="molecule type" value="Genomic_DNA"/>
</dbReference>
<evidence type="ECO:0000259" key="10">
    <source>
        <dbReference type="SMART" id="SM00062"/>
    </source>
</evidence>
<dbReference type="InterPro" id="IPR000189">
    <property type="entry name" value="Transglyc_AS"/>
</dbReference>
<dbReference type="Pfam" id="PF01464">
    <property type="entry name" value="SLT"/>
    <property type="match status" value="1"/>
</dbReference>
<dbReference type="Pfam" id="PF00497">
    <property type="entry name" value="SBP_bac_3"/>
    <property type="match status" value="1"/>
</dbReference>
<keyword evidence="7 8" id="KW-0961">Cell wall biogenesis/degradation</keyword>
<dbReference type="SMART" id="SM00062">
    <property type="entry name" value="PBPb"/>
    <property type="match status" value="1"/>
</dbReference>
<dbReference type="InterPro" id="IPR001638">
    <property type="entry name" value="Solute-binding_3/MltF_N"/>
</dbReference>
<organism evidence="11 12">
    <name type="scientific">Marinobacter antarcticus</name>
    <dbReference type="NCBI Taxonomy" id="564117"/>
    <lineage>
        <taxon>Bacteria</taxon>
        <taxon>Pseudomonadati</taxon>
        <taxon>Pseudomonadota</taxon>
        <taxon>Gammaproteobacteria</taxon>
        <taxon>Pseudomonadales</taxon>
        <taxon>Marinobacteraceae</taxon>
        <taxon>Marinobacter</taxon>
    </lineage>
</organism>
<dbReference type="SUPFAM" id="SSF53850">
    <property type="entry name" value="Periplasmic binding protein-like II"/>
    <property type="match status" value="1"/>
</dbReference>
<sequence>MEITPEKTPDAASQFRAHPDDPAVTENRDLPRILTAHNAATAYTSLLVCTLALLILSGCSQPSTLQEIRNEGVLHVITRVAPSIYYEGREGPTGYDYELAKRFAAELGVELRLRVGEDNTEVLSVLSRDFAHIGLAGLSEQPLFENHYKTLTTGIEAQSIVVYNRDVERPESLTDLVGQTLHLVSDSNHEYQLQALTGKTPDIFWQVHPGLDAAGILARVETGELSYAVVSSNELELNHVFFPQVKQGFALGDAKELAWLFPASQDDSLVSAAKAFFEKMREDGTIAQLSERFYGHLDHLNYVGARTFMHHVENRLPSYKTLFQDNASIFNMDWRLLAAIGYQESHWRPNAVSPTGVRGLMMLTRNTANYIGINNRLDAEESIQGGAKYFRMVHEKIPERIAEPDRTWFALASYNVGYGHLEDARRLTESAGKDPDRWMDVKEFLPLLAQKEWYKKTRFGYARGHEPVLYVQNIRRYYDVLARMMKPTEDIAATTESSFVGLEQGRKGSSPGGLSEDGADMRASLPPELGTIPPTL</sequence>
<feature type="region of interest" description="Disordered" evidence="9">
    <location>
        <begin position="496"/>
        <end position="536"/>
    </location>
</feature>
<dbReference type="InterPro" id="IPR023703">
    <property type="entry name" value="MltF"/>
</dbReference>
<dbReference type="PANTHER" id="PTHR35936:SF32">
    <property type="entry name" value="MEMBRANE-BOUND LYTIC MUREIN TRANSGLYCOSYLASE F"/>
    <property type="match status" value="1"/>
</dbReference>
<evidence type="ECO:0000313" key="12">
    <source>
        <dbReference type="Proteomes" id="UP000184497"/>
    </source>
</evidence>
<evidence type="ECO:0000256" key="6">
    <source>
        <dbReference type="ARBA" id="ARBA00023239"/>
    </source>
</evidence>
<evidence type="ECO:0000256" key="7">
    <source>
        <dbReference type="ARBA" id="ARBA00023316"/>
    </source>
</evidence>
<evidence type="ECO:0000313" key="11">
    <source>
        <dbReference type="EMBL" id="SHK88755.1"/>
    </source>
</evidence>
<feature type="region of interest" description="LT domain" evidence="8">
    <location>
        <begin position="298"/>
        <end position="536"/>
    </location>
</feature>
<dbReference type="NCBIfam" id="NF008112">
    <property type="entry name" value="PRK10859.1"/>
    <property type="match status" value="1"/>
</dbReference>
<evidence type="ECO:0000256" key="2">
    <source>
        <dbReference type="ARBA" id="ARBA00010333"/>
    </source>
</evidence>
<comment type="caution">
    <text evidence="8">Lacks conserved residue(s) required for the propagation of feature annotation.</text>
</comment>
<dbReference type="CDD" id="cd01009">
    <property type="entry name" value="PBP2_YfhD_N"/>
    <property type="match status" value="1"/>
</dbReference>
<feature type="region of interest" description="Disordered" evidence="9">
    <location>
        <begin position="1"/>
        <end position="24"/>
    </location>
</feature>
<evidence type="ECO:0000256" key="3">
    <source>
        <dbReference type="ARBA" id="ARBA00022729"/>
    </source>
</evidence>
<dbReference type="EC" id="4.2.2.n1" evidence="8"/>
<evidence type="ECO:0000256" key="8">
    <source>
        <dbReference type="HAMAP-Rule" id="MF_02016"/>
    </source>
</evidence>
<keyword evidence="12" id="KW-1185">Reference proteome</keyword>
<feature type="active site" evidence="8">
    <location>
        <position position="344"/>
    </location>
</feature>
<name>A0A1M6W5J0_9GAMM</name>
<dbReference type="PROSITE" id="PS00922">
    <property type="entry name" value="TRANSGLYCOSYLASE"/>
    <property type="match status" value="1"/>
</dbReference>
<keyword evidence="4 8" id="KW-0472">Membrane</keyword>
<evidence type="ECO:0000256" key="1">
    <source>
        <dbReference type="ARBA" id="ARBA00007734"/>
    </source>
</evidence>
<keyword evidence="5 8" id="KW-0998">Cell outer membrane</keyword>
<dbReference type="RefSeq" id="WP_084063620.1">
    <property type="nucleotide sequence ID" value="NZ_FRAQ01000006.1"/>
</dbReference>
<proteinExistence type="inferred from homology"/>
<comment type="function">
    <text evidence="8">Murein-degrading enzyme that degrades murein glycan strands and insoluble, high-molecular weight murein sacculi, with the concomitant formation of a 1,6-anhydromuramoyl product. Lytic transglycosylases (LTs) play an integral role in the metabolism of the peptidoglycan (PG) sacculus. Their lytic action creates space within the PG sacculus to allow for its expansion as well as for the insertion of various structures such as secretion systems and flagella.</text>
</comment>
<dbReference type="PANTHER" id="PTHR35936">
    <property type="entry name" value="MEMBRANE-BOUND LYTIC MUREIN TRANSGLYCOSYLASE F"/>
    <property type="match status" value="1"/>
</dbReference>
<dbReference type="Gene3D" id="3.40.190.10">
    <property type="entry name" value="Periplasmic binding protein-like II"/>
    <property type="match status" value="2"/>
</dbReference>
<evidence type="ECO:0000256" key="5">
    <source>
        <dbReference type="ARBA" id="ARBA00023237"/>
    </source>
</evidence>
<gene>
    <name evidence="8" type="primary">mltF</name>
    <name evidence="11" type="ORF">SAMN05216369_3487</name>
</gene>
<dbReference type="GO" id="GO:0009279">
    <property type="term" value="C:cell outer membrane"/>
    <property type="evidence" value="ECO:0007669"/>
    <property type="project" value="UniProtKB-SubCell"/>
</dbReference>
<dbReference type="GO" id="GO:0016998">
    <property type="term" value="P:cell wall macromolecule catabolic process"/>
    <property type="evidence" value="ECO:0007669"/>
    <property type="project" value="UniProtKB-UniRule"/>
</dbReference>
<comment type="catalytic activity">
    <reaction evidence="8">
        <text>Exolytic cleavage of the (1-&gt;4)-beta-glycosidic linkage between N-acetylmuramic acid (MurNAc) and N-acetylglucosamine (GlcNAc) residues in peptidoglycan, from either the reducing or the non-reducing ends of the peptidoglycan chains, with concomitant formation of a 1,6-anhydrobond in the MurNAc residue.</text>
        <dbReference type="EC" id="4.2.2.n1"/>
    </reaction>
</comment>
<comment type="similarity">
    <text evidence="1">Belongs to the transglycosylase Slt family.</text>
</comment>
<comment type="similarity">
    <text evidence="8">In the C-terminal section; belongs to the transglycosylase Slt family.</text>
</comment>
<comment type="subcellular location">
    <subcellularLocation>
        <location evidence="8">Cell outer membrane</location>
        <topology evidence="8">Peripheral membrane protein</topology>
    </subcellularLocation>
    <text evidence="8">Attached to the inner leaflet of the outer membrane.</text>
</comment>
<dbReference type="GO" id="GO:0071555">
    <property type="term" value="P:cell wall organization"/>
    <property type="evidence" value="ECO:0007669"/>
    <property type="project" value="UniProtKB-KW"/>
</dbReference>
<dbReference type="GO" id="GO:0000270">
    <property type="term" value="P:peptidoglycan metabolic process"/>
    <property type="evidence" value="ECO:0007669"/>
    <property type="project" value="InterPro"/>
</dbReference>
<dbReference type="Proteomes" id="UP000184497">
    <property type="component" value="Unassembled WGS sequence"/>
</dbReference>
<dbReference type="GO" id="GO:0008933">
    <property type="term" value="F:peptidoglycan lytic transglycosylase activity"/>
    <property type="evidence" value="ECO:0007669"/>
    <property type="project" value="UniProtKB-UniRule"/>
</dbReference>
<evidence type="ECO:0000256" key="9">
    <source>
        <dbReference type="SAM" id="MobiDB-lite"/>
    </source>
</evidence>
<dbReference type="CDD" id="cd13403">
    <property type="entry name" value="MLTF-like"/>
    <property type="match status" value="1"/>
</dbReference>
<dbReference type="AlphaFoldDB" id="A0A1M6W5J0"/>
<accession>A0A1M6W5J0</accession>
<dbReference type="InterPro" id="IPR023346">
    <property type="entry name" value="Lysozyme-like_dom_sf"/>
</dbReference>
<feature type="domain" description="Solute-binding protein family 3/N-terminal" evidence="10">
    <location>
        <begin position="73"/>
        <end position="297"/>
    </location>
</feature>
<dbReference type="OrthoDB" id="9815002at2"/>
<evidence type="ECO:0000256" key="4">
    <source>
        <dbReference type="ARBA" id="ARBA00023136"/>
    </source>
</evidence>